<dbReference type="RefSeq" id="WP_386193764.1">
    <property type="nucleotide sequence ID" value="NZ_JBHSBC010000032.1"/>
</dbReference>
<dbReference type="PANTHER" id="PTHR16305:SF35">
    <property type="entry name" value="TRANSCRIPTIONAL ACTIVATOR DOMAIN"/>
    <property type="match status" value="1"/>
</dbReference>
<dbReference type="PANTHER" id="PTHR16305">
    <property type="entry name" value="TESTICULAR SOLUBLE ADENYLYL CYCLASE"/>
    <property type="match status" value="1"/>
</dbReference>
<accession>A0ABV8F940</accession>
<evidence type="ECO:0000313" key="4">
    <source>
        <dbReference type="EMBL" id="MFC3984185.1"/>
    </source>
</evidence>
<dbReference type="SUPFAM" id="SSF52540">
    <property type="entry name" value="P-loop containing nucleoside triphosphate hydrolases"/>
    <property type="match status" value="1"/>
</dbReference>
<dbReference type="Pfam" id="PF00196">
    <property type="entry name" value="GerE"/>
    <property type="match status" value="1"/>
</dbReference>
<proteinExistence type="predicted"/>
<dbReference type="Proteomes" id="UP001595698">
    <property type="component" value="Unassembled WGS sequence"/>
</dbReference>
<protein>
    <submittedName>
        <fullName evidence="4">AAA family ATPase</fullName>
    </submittedName>
</protein>
<dbReference type="InterPro" id="IPR016032">
    <property type="entry name" value="Sig_transdc_resp-reg_C-effctor"/>
</dbReference>
<dbReference type="InterPro" id="IPR027417">
    <property type="entry name" value="P-loop_NTPase"/>
</dbReference>
<organism evidence="4 5">
    <name type="scientific">Streptosporangium jomthongense</name>
    <dbReference type="NCBI Taxonomy" id="1193683"/>
    <lineage>
        <taxon>Bacteria</taxon>
        <taxon>Bacillati</taxon>
        <taxon>Actinomycetota</taxon>
        <taxon>Actinomycetes</taxon>
        <taxon>Streptosporangiales</taxon>
        <taxon>Streptosporangiaceae</taxon>
        <taxon>Streptosporangium</taxon>
    </lineage>
</organism>
<sequence length="946" mass="100983">MRSPASPDLIGRGSELRALVRAMSRPPAVVLVEGEAGIGKTRLVRTALTHLIPGERLVLLGGCHRIREPFPYGPVFEALRDLAGGLPPAGDLNPVIGALRDYLPELPLPPAPPPLGDSRAERHRVFRAVRALLAAVGPAVLVVEDMHWADDGTRDLLHFLIGQPPEELTLVVTYRRDGQHGQATLPLGHAYRRPAGADSVVVTLAPLDVSGVRGMAAALLGRPDPPEPFVTRLRERTAGIPFVIEEVLRSLPPAYEPGSECPDALDHVGVPLLLREATADQLFGLTEAAVRTVRAAAVFGVPVGERLVTAVGGDLTGLGEALAAGVLYEDPPGRYGFRHALAQQAVYEAIPGPERRAGHERAMAALQESDPLALVQLAFHARQAGMREAWLRYGTAAADHAAKLGDTPVAVELIEDMLASPDLPPRDREPLVLTLSRLATTGLSHQRVVRLLRRLLGDGLLEPDARGEARLNLGLLLCNQANDSAAGRPEITTAVGELRDRPMLAARACSALAMPWWGSDPLSAHRKWIDRAEELIVGADDPALATAVLVNRVSFEMTLGSPRAFDLVTRLPVTDGNPRVRREVARAYANLVDAAATLGHLEWAERFAREGVRLATAANAPVSAYQLNATAIRRDWLAGRWEGLRERAHALVELVPENPLSAADVWLVMGMLALARGEWEEAARHLRATGLEEPDGHFLPVTFTAASGMIELCLARGLTQEAVGHAARAVARLRHKDVWVWGAMLVPSAASALVRTGGTEEAAALVAEFARGVEGCDAPAARAGLALAEGTISAAAGRHAAAADRFARADEAYRALPQPYQAARAQEGRARSLLALGDPAAASLLAGLAGWYDEFGAVHDAARCRRTLRDTGVGVAPPRSRGRGGSGALSRREREVARLVALGKTNREIADVLFLSPRTVETHVATVLRKLGVRSRTEVVALAPPL</sequence>
<keyword evidence="5" id="KW-1185">Reference proteome</keyword>
<dbReference type="InterPro" id="IPR000792">
    <property type="entry name" value="Tscrpt_reg_LuxR_C"/>
</dbReference>
<dbReference type="PROSITE" id="PS50043">
    <property type="entry name" value="HTH_LUXR_2"/>
    <property type="match status" value="1"/>
</dbReference>
<evidence type="ECO:0000256" key="1">
    <source>
        <dbReference type="ARBA" id="ARBA00022741"/>
    </source>
</evidence>
<dbReference type="InterPro" id="IPR041664">
    <property type="entry name" value="AAA_16"/>
</dbReference>
<dbReference type="PRINTS" id="PR00038">
    <property type="entry name" value="HTHLUXR"/>
</dbReference>
<dbReference type="InterPro" id="IPR011990">
    <property type="entry name" value="TPR-like_helical_dom_sf"/>
</dbReference>
<dbReference type="SUPFAM" id="SSF48452">
    <property type="entry name" value="TPR-like"/>
    <property type="match status" value="1"/>
</dbReference>
<feature type="domain" description="HTH luxR-type" evidence="3">
    <location>
        <begin position="882"/>
        <end position="946"/>
    </location>
</feature>
<keyword evidence="2" id="KW-0067">ATP-binding</keyword>
<dbReference type="Gene3D" id="1.10.10.10">
    <property type="entry name" value="Winged helix-like DNA-binding domain superfamily/Winged helix DNA-binding domain"/>
    <property type="match status" value="1"/>
</dbReference>
<dbReference type="InterPro" id="IPR036388">
    <property type="entry name" value="WH-like_DNA-bd_sf"/>
</dbReference>
<dbReference type="SUPFAM" id="SSF46894">
    <property type="entry name" value="C-terminal effector domain of the bipartite response regulators"/>
    <property type="match status" value="1"/>
</dbReference>
<dbReference type="EMBL" id="JBHSBC010000032">
    <property type="protein sequence ID" value="MFC3984185.1"/>
    <property type="molecule type" value="Genomic_DNA"/>
</dbReference>
<reference evidence="5" key="1">
    <citation type="journal article" date="2019" name="Int. J. Syst. Evol. Microbiol.">
        <title>The Global Catalogue of Microorganisms (GCM) 10K type strain sequencing project: providing services to taxonomists for standard genome sequencing and annotation.</title>
        <authorList>
            <consortium name="The Broad Institute Genomics Platform"/>
            <consortium name="The Broad Institute Genome Sequencing Center for Infectious Disease"/>
            <person name="Wu L."/>
            <person name="Ma J."/>
        </authorList>
    </citation>
    <scope>NUCLEOTIDE SEQUENCE [LARGE SCALE GENOMIC DNA]</scope>
    <source>
        <strain evidence="5">TBRC 7912</strain>
    </source>
</reference>
<dbReference type="CDD" id="cd06170">
    <property type="entry name" value="LuxR_C_like"/>
    <property type="match status" value="1"/>
</dbReference>
<keyword evidence="1" id="KW-0547">Nucleotide-binding</keyword>
<dbReference type="Gene3D" id="1.25.40.10">
    <property type="entry name" value="Tetratricopeptide repeat domain"/>
    <property type="match status" value="1"/>
</dbReference>
<evidence type="ECO:0000256" key="2">
    <source>
        <dbReference type="ARBA" id="ARBA00022840"/>
    </source>
</evidence>
<dbReference type="SMART" id="SM00421">
    <property type="entry name" value="HTH_LUXR"/>
    <property type="match status" value="1"/>
</dbReference>
<dbReference type="Pfam" id="PF13191">
    <property type="entry name" value="AAA_16"/>
    <property type="match status" value="1"/>
</dbReference>
<comment type="caution">
    <text evidence="4">The sequence shown here is derived from an EMBL/GenBank/DDBJ whole genome shotgun (WGS) entry which is preliminary data.</text>
</comment>
<name>A0ABV8F940_9ACTN</name>
<gene>
    <name evidence="4" type="ORF">ACFOYY_28900</name>
</gene>
<evidence type="ECO:0000259" key="3">
    <source>
        <dbReference type="PROSITE" id="PS50043"/>
    </source>
</evidence>
<evidence type="ECO:0000313" key="5">
    <source>
        <dbReference type="Proteomes" id="UP001595698"/>
    </source>
</evidence>